<feature type="transmembrane region" description="Helical" evidence="1">
    <location>
        <begin position="60"/>
        <end position="80"/>
    </location>
</feature>
<keyword evidence="1" id="KW-1133">Transmembrane helix</keyword>
<sequence>MLKTRLDDPDIVRLIRSIPFRKRSRFVTCAIGELKFYFALFAFLFPYLAISMFFALLGPVVWIVASVVLGPVFFCPLIIYRNKLLKRHLEESIVDGKLPNCPSCGTSQLNNNAIHCECGCVIRPFAPHD</sequence>
<keyword evidence="3" id="KW-1185">Reference proteome</keyword>
<protein>
    <submittedName>
        <fullName evidence="2">Uncharacterized protein</fullName>
    </submittedName>
</protein>
<feature type="transmembrane region" description="Helical" evidence="1">
    <location>
        <begin position="26"/>
        <end position="54"/>
    </location>
</feature>
<organism evidence="2 3">
    <name type="scientific">Aeoliella mucimassa</name>
    <dbReference type="NCBI Taxonomy" id="2527972"/>
    <lineage>
        <taxon>Bacteria</taxon>
        <taxon>Pseudomonadati</taxon>
        <taxon>Planctomycetota</taxon>
        <taxon>Planctomycetia</taxon>
        <taxon>Pirellulales</taxon>
        <taxon>Lacipirellulaceae</taxon>
        <taxon>Aeoliella</taxon>
    </lineage>
</organism>
<evidence type="ECO:0000256" key="1">
    <source>
        <dbReference type="SAM" id="Phobius"/>
    </source>
</evidence>
<dbReference type="KEGG" id="amuc:Pan181_49710"/>
<dbReference type="RefSeq" id="WP_145251117.1">
    <property type="nucleotide sequence ID" value="NZ_CP036278.1"/>
</dbReference>
<dbReference type="EMBL" id="CP036278">
    <property type="protein sequence ID" value="QDU58731.1"/>
    <property type="molecule type" value="Genomic_DNA"/>
</dbReference>
<reference evidence="2 3" key="1">
    <citation type="submission" date="2019-02" db="EMBL/GenBank/DDBJ databases">
        <title>Deep-cultivation of Planctomycetes and their phenomic and genomic characterization uncovers novel biology.</title>
        <authorList>
            <person name="Wiegand S."/>
            <person name="Jogler M."/>
            <person name="Boedeker C."/>
            <person name="Pinto D."/>
            <person name="Vollmers J."/>
            <person name="Rivas-Marin E."/>
            <person name="Kohn T."/>
            <person name="Peeters S.H."/>
            <person name="Heuer A."/>
            <person name="Rast P."/>
            <person name="Oberbeckmann S."/>
            <person name="Bunk B."/>
            <person name="Jeske O."/>
            <person name="Meyerdierks A."/>
            <person name="Storesund J.E."/>
            <person name="Kallscheuer N."/>
            <person name="Luecker S."/>
            <person name="Lage O.M."/>
            <person name="Pohl T."/>
            <person name="Merkel B.J."/>
            <person name="Hornburger P."/>
            <person name="Mueller R.-W."/>
            <person name="Bruemmer F."/>
            <person name="Labrenz M."/>
            <person name="Spormann A.M."/>
            <person name="Op den Camp H."/>
            <person name="Overmann J."/>
            <person name="Amann R."/>
            <person name="Jetten M.S.M."/>
            <person name="Mascher T."/>
            <person name="Medema M.H."/>
            <person name="Devos D.P."/>
            <person name="Kaster A.-K."/>
            <person name="Ovreas L."/>
            <person name="Rohde M."/>
            <person name="Galperin M.Y."/>
            <person name="Jogler C."/>
        </authorList>
    </citation>
    <scope>NUCLEOTIDE SEQUENCE [LARGE SCALE GENOMIC DNA]</scope>
    <source>
        <strain evidence="2 3">Pan181</strain>
    </source>
</reference>
<dbReference type="Proteomes" id="UP000315750">
    <property type="component" value="Chromosome"/>
</dbReference>
<gene>
    <name evidence="2" type="ORF">Pan181_49710</name>
</gene>
<evidence type="ECO:0000313" key="3">
    <source>
        <dbReference type="Proteomes" id="UP000315750"/>
    </source>
</evidence>
<dbReference type="AlphaFoldDB" id="A0A518AVJ0"/>
<name>A0A518AVJ0_9BACT</name>
<accession>A0A518AVJ0</accession>
<keyword evidence="1" id="KW-0472">Membrane</keyword>
<proteinExistence type="predicted"/>
<evidence type="ECO:0000313" key="2">
    <source>
        <dbReference type="EMBL" id="QDU58731.1"/>
    </source>
</evidence>
<keyword evidence="1" id="KW-0812">Transmembrane</keyword>